<dbReference type="InterPro" id="IPR005747">
    <property type="entry name" value="MutS2"/>
</dbReference>
<evidence type="ECO:0000256" key="4">
    <source>
        <dbReference type="SAM" id="Coils"/>
    </source>
</evidence>
<organism evidence="7 8">
    <name type="scientific">Elizabethkingia anophelis</name>
    <dbReference type="NCBI Taxonomy" id="1117645"/>
    <lineage>
        <taxon>Bacteria</taxon>
        <taxon>Pseudomonadati</taxon>
        <taxon>Bacteroidota</taxon>
        <taxon>Flavobacteriia</taxon>
        <taxon>Flavobacteriales</taxon>
        <taxon>Weeksellaceae</taxon>
        <taxon>Elizabethkingia</taxon>
    </lineage>
</organism>
<evidence type="ECO:0000256" key="3">
    <source>
        <dbReference type="ARBA" id="ARBA00023125"/>
    </source>
</evidence>
<accession>A0A7Z7PY08</accession>
<dbReference type="Proteomes" id="UP000254876">
    <property type="component" value="Unassembled WGS sequence"/>
</dbReference>
<keyword evidence="4" id="KW-0175">Coiled coil</keyword>
<reference evidence="7 8" key="1">
    <citation type="submission" date="2018-06" db="EMBL/GenBank/DDBJ databases">
        <authorList>
            <consortium name="Pathogen Informatics"/>
            <person name="Doyle S."/>
        </authorList>
    </citation>
    <scope>NUCLEOTIDE SEQUENCE [LARGE SCALE GENOMIC DNA]</scope>
    <source>
        <strain evidence="7 8">NCTC10588</strain>
    </source>
</reference>
<keyword evidence="1" id="KW-0547">Nucleotide-binding</keyword>
<evidence type="ECO:0000313" key="7">
    <source>
        <dbReference type="EMBL" id="STC98718.1"/>
    </source>
</evidence>
<dbReference type="InterPro" id="IPR045076">
    <property type="entry name" value="MutS"/>
</dbReference>
<feature type="domain" description="DNA mismatch repair proteins mutS family" evidence="6">
    <location>
        <begin position="349"/>
        <end position="534"/>
    </location>
</feature>
<feature type="domain" description="DNA mismatch repair protein MutS core" evidence="5">
    <location>
        <begin position="27"/>
        <end position="330"/>
    </location>
</feature>
<dbReference type="InterPro" id="IPR000432">
    <property type="entry name" value="DNA_mismatch_repair_MutS_C"/>
</dbReference>
<dbReference type="InterPro" id="IPR007696">
    <property type="entry name" value="DNA_mismatch_repair_MutS_core"/>
</dbReference>
<dbReference type="PANTHER" id="PTHR48466:SF2">
    <property type="entry name" value="OS10G0509000 PROTEIN"/>
    <property type="match status" value="1"/>
</dbReference>
<dbReference type="SMART" id="SM00534">
    <property type="entry name" value="MUTSac"/>
    <property type="match status" value="1"/>
</dbReference>
<evidence type="ECO:0000259" key="6">
    <source>
        <dbReference type="SMART" id="SM00534"/>
    </source>
</evidence>
<dbReference type="Pfam" id="PF00488">
    <property type="entry name" value="MutS_V"/>
    <property type="match status" value="1"/>
</dbReference>
<dbReference type="SUPFAM" id="SSF48334">
    <property type="entry name" value="DNA repair protein MutS, domain III"/>
    <property type="match status" value="1"/>
</dbReference>
<evidence type="ECO:0000313" key="8">
    <source>
        <dbReference type="Proteomes" id="UP000254876"/>
    </source>
</evidence>
<dbReference type="PANTHER" id="PTHR48466">
    <property type="entry name" value="OS10G0509000 PROTEIN-RELATED"/>
    <property type="match status" value="1"/>
</dbReference>
<dbReference type="NCBIfam" id="TIGR01069">
    <property type="entry name" value="mutS2"/>
    <property type="match status" value="1"/>
</dbReference>
<dbReference type="Gene3D" id="3.40.50.300">
    <property type="entry name" value="P-loop containing nucleotide triphosphate hydrolases"/>
    <property type="match status" value="1"/>
</dbReference>
<protein>
    <submittedName>
        <fullName evidence="7">MutS2 protein</fullName>
    </submittedName>
</protein>
<sequence length="731" mass="84735">MKQVSEISFIIDYLCIVQVTKDNLSELEFPQLLEQIVPFAFSPKIAEQITHILPMPLDEAKVSLTKVSEYTSSYENDNAIPFNEYEDIEAELKVMAIENYRLDAASFMKIKNISMMVGKLVVYFKKFNEYYPVLFSESQEIELTKEIIEKINNVFNRYGEVKSDASPDLEIIRKEISHARKAIQENFNRALTMYGQSDLLDDIRETIIDDQRVLAVKSGFKKRIPGRTLGVSKTGSITYIQPESVVKHQFRLRENEEEEKKEIDRILRQLTAEIAVFQPLLEEYQAYIFDIDLTQAKARFAHKVNGVLPEINEKKRLKLINAYHPLLWMRNQEEQKPIYSQTLELSEKNRIICISGPNAGGKSITLKTVGLLQLMIQSGILVPVHPKSEMFFFDKIRTDIGDNQSIENHLSTYSSRLKKMAGIIREADDNTLLLIDEFGTGSDPELGGALAEAFLEFFYDKNSFAIITTHYTNIKLVVEQLPHAINAAMLFDEETLEPMYKLEIGQAGSSFTFEVAEKNKIPRFIIKNAQKKVEHDIVNLDKTIVKLQQEKYEVEKLKSDLTERKESVEDKRDNLQKLNEQLQQKLFNFQKLYEEEHRKLQFGNRVESFIDGYVNGKSRKDIVKDFVKILEQEKYRRKETDKTTNDRLKVVKRKITQQLKKDEVKEKIAETNEKIEEKKQKERALWLKEGQRVRISGSTSVGTIEKISKNKVIVNYGTFKTTINADELERI</sequence>
<dbReference type="GO" id="GO:0004519">
    <property type="term" value="F:endonuclease activity"/>
    <property type="evidence" value="ECO:0007669"/>
    <property type="project" value="InterPro"/>
</dbReference>
<dbReference type="EMBL" id="UFYD01000001">
    <property type="protein sequence ID" value="STC98718.1"/>
    <property type="molecule type" value="Genomic_DNA"/>
</dbReference>
<dbReference type="GO" id="GO:0140664">
    <property type="term" value="F:ATP-dependent DNA damage sensor activity"/>
    <property type="evidence" value="ECO:0007669"/>
    <property type="project" value="InterPro"/>
</dbReference>
<dbReference type="InterPro" id="IPR027417">
    <property type="entry name" value="P-loop_NTPase"/>
</dbReference>
<evidence type="ECO:0000256" key="1">
    <source>
        <dbReference type="ARBA" id="ARBA00022741"/>
    </source>
</evidence>
<dbReference type="GO" id="GO:0006298">
    <property type="term" value="P:mismatch repair"/>
    <property type="evidence" value="ECO:0007669"/>
    <property type="project" value="InterPro"/>
</dbReference>
<feature type="coiled-coil region" evidence="4">
    <location>
        <begin position="530"/>
        <end position="599"/>
    </location>
</feature>
<dbReference type="AlphaFoldDB" id="A0A7Z7PY08"/>
<dbReference type="GO" id="GO:0030983">
    <property type="term" value="F:mismatched DNA binding"/>
    <property type="evidence" value="ECO:0007669"/>
    <property type="project" value="InterPro"/>
</dbReference>
<proteinExistence type="predicted"/>
<dbReference type="GO" id="GO:0016887">
    <property type="term" value="F:ATP hydrolysis activity"/>
    <property type="evidence" value="ECO:0007669"/>
    <property type="project" value="InterPro"/>
</dbReference>
<evidence type="ECO:0000259" key="5">
    <source>
        <dbReference type="SMART" id="SM00533"/>
    </source>
</evidence>
<dbReference type="GO" id="GO:0005524">
    <property type="term" value="F:ATP binding"/>
    <property type="evidence" value="ECO:0007669"/>
    <property type="project" value="UniProtKB-KW"/>
</dbReference>
<dbReference type="GO" id="GO:0045910">
    <property type="term" value="P:negative regulation of DNA recombination"/>
    <property type="evidence" value="ECO:0007669"/>
    <property type="project" value="InterPro"/>
</dbReference>
<dbReference type="PIRSF" id="PIRSF005814">
    <property type="entry name" value="MutS_YshD"/>
    <property type="match status" value="1"/>
</dbReference>
<keyword evidence="2" id="KW-0067">ATP-binding</keyword>
<dbReference type="InterPro" id="IPR036187">
    <property type="entry name" value="DNA_mismatch_repair_MutS_sf"/>
</dbReference>
<gene>
    <name evidence="7" type="primary">mutS2_1</name>
    <name evidence="7" type="ORF">NCTC10588_01147</name>
</gene>
<dbReference type="SMART" id="SM00533">
    <property type="entry name" value="MUTSd"/>
    <property type="match status" value="1"/>
</dbReference>
<name>A0A7Z7PY08_9FLAO</name>
<keyword evidence="3" id="KW-0238">DNA-binding</keyword>
<dbReference type="SUPFAM" id="SSF52540">
    <property type="entry name" value="P-loop containing nucleoside triphosphate hydrolases"/>
    <property type="match status" value="1"/>
</dbReference>
<comment type="caution">
    <text evidence="7">The sequence shown here is derived from an EMBL/GenBank/DDBJ whole genome shotgun (WGS) entry which is preliminary data.</text>
</comment>
<evidence type="ECO:0000256" key="2">
    <source>
        <dbReference type="ARBA" id="ARBA00022840"/>
    </source>
</evidence>